<keyword evidence="8" id="KW-1185">Reference proteome</keyword>
<evidence type="ECO:0000256" key="5">
    <source>
        <dbReference type="SAM" id="MobiDB-lite"/>
    </source>
</evidence>
<feature type="compositionally biased region" description="Low complexity" evidence="5">
    <location>
        <begin position="26"/>
        <end position="47"/>
    </location>
</feature>
<evidence type="ECO:0000256" key="4">
    <source>
        <dbReference type="ARBA" id="ARBA00023136"/>
    </source>
</evidence>
<dbReference type="PANTHER" id="PTHR42723">
    <property type="entry name" value="CHLOROPHYLL SYNTHASE"/>
    <property type="match status" value="1"/>
</dbReference>
<dbReference type="PANTHER" id="PTHR42723:SF1">
    <property type="entry name" value="CHLOROPHYLL SYNTHASE, CHLOROPLASTIC"/>
    <property type="match status" value="1"/>
</dbReference>
<feature type="transmembrane region" description="Helical" evidence="6">
    <location>
        <begin position="246"/>
        <end position="265"/>
    </location>
</feature>
<keyword evidence="7" id="KW-0808">Transferase</keyword>
<sequence>MVGGGVDGSSDSGAGGERSDAVTLSATGTADTTDTTGTTDAPDTAGTDSLRDTLVAVAELVRVPNLFTAPPDVILGAALVSIAGAPLSLPAIGGLAVASILLYAAGTTLNDAFDAPVDARERPDRPIPSGRISQRGAFGFGAGLLLAAVAVAFVASGAPGAIVAALLAAAIVAYDGPLKDTGVGFLAMGATRGLNVVLGTTAATAGFILPEFGPALLAVPAIVVVYIAAVTFMAARETQGQNRPAIAVAAAGALAALLVLGWVLVSVGPTVLEFALALGFAVLFCWWVGRPLRAAYADQVPETVGPAVGACVLGLVLLDAAFAAVAGVWWGIAVAVFLVPAVGLSRVFDVT</sequence>
<keyword evidence="4 6" id="KW-0472">Membrane</keyword>
<protein>
    <submittedName>
        <fullName evidence="7">UbiA prenyltransferase</fullName>
    </submittedName>
</protein>
<dbReference type="Gene3D" id="1.10.357.140">
    <property type="entry name" value="UbiA prenyltransferase"/>
    <property type="match status" value="1"/>
</dbReference>
<organism evidence="7 8">
    <name type="scientific">Natrialba hulunbeirensis JCM 10989</name>
    <dbReference type="NCBI Taxonomy" id="1227493"/>
    <lineage>
        <taxon>Archaea</taxon>
        <taxon>Methanobacteriati</taxon>
        <taxon>Methanobacteriota</taxon>
        <taxon>Stenosarchaea group</taxon>
        <taxon>Halobacteria</taxon>
        <taxon>Halobacteriales</taxon>
        <taxon>Natrialbaceae</taxon>
        <taxon>Natrialba</taxon>
    </lineage>
</organism>
<comment type="subcellular location">
    <subcellularLocation>
        <location evidence="1">Cell membrane</location>
        <topology evidence="1">Multi-pass membrane protein</topology>
    </subcellularLocation>
</comment>
<feature type="transmembrane region" description="Helical" evidence="6">
    <location>
        <begin position="271"/>
        <end position="288"/>
    </location>
</feature>
<dbReference type="GO" id="GO:0016765">
    <property type="term" value="F:transferase activity, transferring alkyl or aryl (other than methyl) groups"/>
    <property type="evidence" value="ECO:0007669"/>
    <property type="project" value="InterPro"/>
</dbReference>
<feature type="transmembrane region" description="Helical" evidence="6">
    <location>
        <begin position="161"/>
        <end position="178"/>
    </location>
</feature>
<dbReference type="InterPro" id="IPR050475">
    <property type="entry name" value="Prenyltransferase_related"/>
</dbReference>
<feature type="region of interest" description="Disordered" evidence="5">
    <location>
        <begin position="1"/>
        <end position="47"/>
    </location>
</feature>
<dbReference type="EMBL" id="AOIM01000012">
    <property type="protein sequence ID" value="ELY94253.1"/>
    <property type="molecule type" value="Genomic_DNA"/>
</dbReference>
<proteinExistence type="predicted"/>
<reference evidence="7 8" key="1">
    <citation type="journal article" date="2014" name="PLoS Genet.">
        <title>Phylogenetically driven sequencing of extremely halophilic archaea reveals strategies for static and dynamic osmo-response.</title>
        <authorList>
            <person name="Becker E.A."/>
            <person name="Seitzer P.M."/>
            <person name="Tritt A."/>
            <person name="Larsen D."/>
            <person name="Krusor M."/>
            <person name="Yao A.I."/>
            <person name="Wu D."/>
            <person name="Madern D."/>
            <person name="Eisen J.A."/>
            <person name="Darling A.E."/>
            <person name="Facciotti M.T."/>
        </authorList>
    </citation>
    <scope>NUCLEOTIDE SEQUENCE [LARGE SCALE GENOMIC DNA]</scope>
    <source>
        <strain evidence="7 8">JCM 10989</strain>
    </source>
</reference>
<dbReference type="PATRIC" id="fig|1227493.4.peg.721"/>
<feature type="transmembrane region" description="Helical" evidence="6">
    <location>
        <begin position="300"/>
        <end position="322"/>
    </location>
</feature>
<feature type="transmembrane region" description="Helical" evidence="6">
    <location>
        <begin position="328"/>
        <end position="348"/>
    </location>
</feature>
<dbReference type="Proteomes" id="UP000011519">
    <property type="component" value="Unassembled WGS sequence"/>
</dbReference>
<feature type="transmembrane region" description="Helical" evidence="6">
    <location>
        <begin position="215"/>
        <end position="234"/>
    </location>
</feature>
<accession>M0AA94</accession>
<evidence type="ECO:0000313" key="7">
    <source>
        <dbReference type="EMBL" id="ELY94253.1"/>
    </source>
</evidence>
<keyword evidence="3 6" id="KW-1133">Transmembrane helix</keyword>
<dbReference type="AlphaFoldDB" id="M0AA94"/>
<dbReference type="STRING" id="1227493.C483_03785"/>
<name>M0AA94_9EURY</name>
<evidence type="ECO:0000256" key="2">
    <source>
        <dbReference type="ARBA" id="ARBA00022692"/>
    </source>
</evidence>
<dbReference type="Pfam" id="PF01040">
    <property type="entry name" value="UbiA"/>
    <property type="match status" value="1"/>
</dbReference>
<keyword evidence="2 6" id="KW-0812">Transmembrane</keyword>
<comment type="caution">
    <text evidence="7">The sequence shown here is derived from an EMBL/GenBank/DDBJ whole genome shotgun (WGS) entry which is preliminary data.</text>
</comment>
<evidence type="ECO:0000256" key="1">
    <source>
        <dbReference type="ARBA" id="ARBA00004651"/>
    </source>
</evidence>
<dbReference type="InterPro" id="IPR044878">
    <property type="entry name" value="UbiA_sf"/>
</dbReference>
<evidence type="ECO:0000313" key="8">
    <source>
        <dbReference type="Proteomes" id="UP000011519"/>
    </source>
</evidence>
<dbReference type="GO" id="GO:0005886">
    <property type="term" value="C:plasma membrane"/>
    <property type="evidence" value="ECO:0007669"/>
    <property type="project" value="UniProtKB-SubCell"/>
</dbReference>
<gene>
    <name evidence="7" type="ORF">C483_03785</name>
</gene>
<evidence type="ECO:0000256" key="6">
    <source>
        <dbReference type="SAM" id="Phobius"/>
    </source>
</evidence>
<feature type="transmembrane region" description="Helical" evidence="6">
    <location>
        <begin position="73"/>
        <end position="103"/>
    </location>
</feature>
<dbReference type="CDD" id="cd13964">
    <property type="entry name" value="PT_UbiA_1"/>
    <property type="match status" value="1"/>
</dbReference>
<dbReference type="OrthoDB" id="11851at2157"/>
<dbReference type="InterPro" id="IPR000537">
    <property type="entry name" value="UbiA_prenyltransferase"/>
</dbReference>
<dbReference type="RefSeq" id="WP_006652007.1">
    <property type="nucleotide sequence ID" value="NZ_AOIM01000012.1"/>
</dbReference>
<evidence type="ECO:0000256" key="3">
    <source>
        <dbReference type="ARBA" id="ARBA00022989"/>
    </source>
</evidence>